<dbReference type="AlphaFoldDB" id="A0A9N8ZLH8"/>
<dbReference type="PANTHER" id="PTHR24161">
    <property type="entry name" value="ANK_REP_REGION DOMAIN-CONTAINING PROTEIN-RELATED"/>
    <property type="match status" value="1"/>
</dbReference>
<comment type="caution">
    <text evidence="15">The sequence shown here is derived from an EMBL/GenBank/DDBJ whole genome shotgun (WGS) entry which is preliminary data.</text>
</comment>
<dbReference type="EMBL" id="CAJVPJ010000235">
    <property type="protein sequence ID" value="CAG8499566.1"/>
    <property type="molecule type" value="Genomic_DNA"/>
</dbReference>
<dbReference type="SMART" id="SM00248">
    <property type="entry name" value="ANK"/>
    <property type="match status" value="5"/>
</dbReference>
<protein>
    <recommendedName>
        <fullName evidence="12">Palmitoyltransferase</fullName>
        <ecNumber evidence="12">2.3.1.225</ecNumber>
    </recommendedName>
</protein>
<dbReference type="SUPFAM" id="SSF48403">
    <property type="entry name" value="Ankyrin repeat"/>
    <property type="match status" value="1"/>
</dbReference>
<keyword evidence="12" id="KW-0808">Transferase</keyword>
<accession>A0A9N8ZLH8</accession>
<evidence type="ECO:0000256" key="3">
    <source>
        <dbReference type="ARBA" id="ARBA00022692"/>
    </source>
</evidence>
<evidence type="ECO:0000256" key="1">
    <source>
        <dbReference type="ARBA" id="ARBA00004141"/>
    </source>
</evidence>
<keyword evidence="12" id="KW-0012">Acyltransferase</keyword>
<keyword evidence="5 12" id="KW-1133">Transmembrane helix</keyword>
<feature type="repeat" description="ANK" evidence="11">
    <location>
        <begin position="128"/>
        <end position="160"/>
    </location>
</feature>
<dbReference type="Pfam" id="PF01529">
    <property type="entry name" value="DHHC"/>
    <property type="match status" value="1"/>
</dbReference>
<feature type="transmembrane region" description="Helical" evidence="12">
    <location>
        <begin position="477"/>
        <end position="495"/>
    </location>
</feature>
<evidence type="ECO:0000256" key="9">
    <source>
        <dbReference type="ARBA" id="ARBA00023288"/>
    </source>
</evidence>
<feature type="compositionally biased region" description="Polar residues" evidence="13">
    <location>
        <begin position="1"/>
        <end position="17"/>
    </location>
</feature>
<evidence type="ECO:0000256" key="11">
    <source>
        <dbReference type="PROSITE-ProRule" id="PRU00023"/>
    </source>
</evidence>
<dbReference type="InterPro" id="IPR002110">
    <property type="entry name" value="Ankyrin_rpt"/>
</dbReference>
<evidence type="ECO:0000313" key="16">
    <source>
        <dbReference type="Proteomes" id="UP000789572"/>
    </source>
</evidence>
<evidence type="ECO:0000256" key="5">
    <source>
        <dbReference type="ARBA" id="ARBA00022989"/>
    </source>
</evidence>
<evidence type="ECO:0000256" key="7">
    <source>
        <dbReference type="ARBA" id="ARBA00023136"/>
    </source>
</evidence>
<keyword evidence="6 11" id="KW-0040">ANK repeat</keyword>
<reference evidence="15" key="1">
    <citation type="submission" date="2021-06" db="EMBL/GenBank/DDBJ databases">
        <authorList>
            <person name="Kallberg Y."/>
            <person name="Tangrot J."/>
            <person name="Rosling A."/>
        </authorList>
    </citation>
    <scope>NUCLEOTIDE SEQUENCE</scope>
    <source>
        <strain evidence="15">IA702</strain>
    </source>
</reference>
<comment type="similarity">
    <text evidence="2">Belongs to the DHHC palmitoyltransferase family. AKR/ZDHHC17 subfamily.</text>
</comment>
<dbReference type="EC" id="2.3.1.225" evidence="12"/>
<evidence type="ECO:0000259" key="14">
    <source>
        <dbReference type="Pfam" id="PF01529"/>
    </source>
</evidence>
<evidence type="ECO:0000256" key="4">
    <source>
        <dbReference type="ARBA" id="ARBA00022737"/>
    </source>
</evidence>
<evidence type="ECO:0000256" key="8">
    <source>
        <dbReference type="ARBA" id="ARBA00023139"/>
    </source>
</evidence>
<feature type="domain" description="Palmitoyltransferase DHHC" evidence="14">
    <location>
        <begin position="430"/>
        <end position="566"/>
    </location>
</feature>
<dbReference type="Pfam" id="PF12796">
    <property type="entry name" value="Ank_2"/>
    <property type="match status" value="2"/>
</dbReference>
<feature type="transmembrane region" description="Helical" evidence="12">
    <location>
        <begin position="529"/>
        <end position="550"/>
    </location>
</feature>
<evidence type="ECO:0000256" key="10">
    <source>
        <dbReference type="ARBA" id="ARBA00048048"/>
    </source>
</evidence>
<organism evidence="15 16">
    <name type="scientific">Paraglomus occultum</name>
    <dbReference type="NCBI Taxonomy" id="144539"/>
    <lineage>
        <taxon>Eukaryota</taxon>
        <taxon>Fungi</taxon>
        <taxon>Fungi incertae sedis</taxon>
        <taxon>Mucoromycota</taxon>
        <taxon>Glomeromycotina</taxon>
        <taxon>Glomeromycetes</taxon>
        <taxon>Paraglomerales</taxon>
        <taxon>Paraglomeraceae</taxon>
        <taxon>Paraglomus</taxon>
    </lineage>
</organism>
<proteinExistence type="inferred from homology"/>
<dbReference type="PANTHER" id="PTHR24161:SF85">
    <property type="entry name" value="PALMITOYLTRANSFERASE HIP14"/>
    <property type="match status" value="1"/>
</dbReference>
<gene>
    <name evidence="15" type="ORF">POCULU_LOCUS2500</name>
</gene>
<name>A0A9N8ZLH8_9GLOM</name>
<dbReference type="Proteomes" id="UP000789572">
    <property type="component" value="Unassembled WGS sequence"/>
</dbReference>
<evidence type="ECO:0000256" key="13">
    <source>
        <dbReference type="SAM" id="MobiDB-lite"/>
    </source>
</evidence>
<keyword evidence="9" id="KW-0449">Lipoprotein</keyword>
<dbReference type="InterPro" id="IPR036770">
    <property type="entry name" value="Ankyrin_rpt-contain_sf"/>
</dbReference>
<dbReference type="GO" id="GO:0019706">
    <property type="term" value="F:protein-cysteine S-palmitoyltransferase activity"/>
    <property type="evidence" value="ECO:0007669"/>
    <property type="project" value="UniProtKB-EC"/>
</dbReference>
<dbReference type="OrthoDB" id="6781668at2759"/>
<comment type="domain">
    <text evidence="12">The DHHC domain is required for palmitoyltransferase activity.</text>
</comment>
<keyword evidence="16" id="KW-1185">Reference proteome</keyword>
<keyword evidence="8" id="KW-0564">Palmitate</keyword>
<keyword evidence="7 12" id="KW-0472">Membrane</keyword>
<sequence length="727" mass="80320">MFSSQAQENESDNNNPPVDSEQRSPPKAKGRGFIPSTAKPTVEVTIGKVGVEVAEGGSSTAKLNAAIAAAKAGGGVENDQNASDWVDVNETEEESGPTIHQAAAQGEFHTVAHLLNSGQATVNDRDQQGATPLHWAAISNHVVVARFLIDAGADVNAVGSDLMATPLHWAARFVGGFGVGEEDGKLYKGYSAWEWCDYRKLSGQYLNPALRDGQGFNALHLSVHSMNSMLVLFLIYTSIDIDTPDALHHTPLMWAAYQGDPSTVDILLKHNASVSKIDNTQFTALHWAVVKGNKLCIRKLLDAGADAKAKEENGKTPADMARELNKVDVWRSALREAGRRRDGEPRVTLFDECIPSECVLGRLHVDYEGYVLYPLKEVIKIADVSLRYLGSMYCFYRAVLADPGFIHKFQSQEEQKQLVIELANKGTLDIRHFCATCLIKKPLRSKHCKICNRCVARFDHHCPWIFNCIGVRNHRPFMIFLIMMIAGVSSFLYLSKEYLSTTSSSYQPIPSQPCVLPSTICAWFQHDTWTLALCIWIGLQLTWSIGLFLMQSYQIASAKTTNEMANFHRYSYLSRRGGARVRENILATLSAGPGAASAAQVGEEESGFGDHARVNNNELGNNGLPGGRAAQLLQEQSDASAYEDRFNNGCLKLFVGRSRKRRYRVPENNNPFDFGCWNNCADFWTQGNGGMLQHVDWYGLYDVPLIERSVNRRSGGYVAVAATDDNV</sequence>
<dbReference type="PROSITE" id="PS50088">
    <property type="entry name" value="ANK_REPEAT"/>
    <property type="match status" value="3"/>
</dbReference>
<dbReference type="InterPro" id="IPR001594">
    <property type="entry name" value="Palmitoyltrfase_DHHC"/>
</dbReference>
<evidence type="ECO:0000313" key="15">
    <source>
        <dbReference type="EMBL" id="CAG8499566.1"/>
    </source>
</evidence>
<keyword evidence="4" id="KW-0677">Repeat</keyword>
<evidence type="ECO:0000256" key="12">
    <source>
        <dbReference type="RuleBase" id="RU079119"/>
    </source>
</evidence>
<feature type="repeat" description="ANK" evidence="11">
    <location>
        <begin position="247"/>
        <end position="279"/>
    </location>
</feature>
<dbReference type="GO" id="GO:0016020">
    <property type="term" value="C:membrane"/>
    <property type="evidence" value="ECO:0007669"/>
    <property type="project" value="UniProtKB-SubCell"/>
</dbReference>
<dbReference type="PRINTS" id="PR01415">
    <property type="entry name" value="ANKYRIN"/>
</dbReference>
<evidence type="ECO:0000256" key="2">
    <source>
        <dbReference type="ARBA" id="ARBA00010104"/>
    </source>
</evidence>
<dbReference type="PROSITE" id="PS50297">
    <property type="entry name" value="ANK_REP_REGION"/>
    <property type="match status" value="3"/>
</dbReference>
<feature type="repeat" description="ANK" evidence="11">
    <location>
        <begin position="280"/>
        <end position="312"/>
    </location>
</feature>
<keyword evidence="3 12" id="KW-0812">Transmembrane</keyword>
<dbReference type="PROSITE" id="PS50216">
    <property type="entry name" value="DHHC"/>
    <property type="match status" value="1"/>
</dbReference>
<feature type="region of interest" description="Disordered" evidence="13">
    <location>
        <begin position="1"/>
        <end position="39"/>
    </location>
</feature>
<dbReference type="Gene3D" id="1.25.40.20">
    <property type="entry name" value="Ankyrin repeat-containing domain"/>
    <property type="match status" value="2"/>
</dbReference>
<comment type="catalytic activity">
    <reaction evidence="10 12">
        <text>L-cysteinyl-[protein] + hexadecanoyl-CoA = S-hexadecanoyl-L-cysteinyl-[protein] + CoA</text>
        <dbReference type="Rhea" id="RHEA:36683"/>
        <dbReference type="Rhea" id="RHEA-COMP:10131"/>
        <dbReference type="Rhea" id="RHEA-COMP:11032"/>
        <dbReference type="ChEBI" id="CHEBI:29950"/>
        <dbReference type="ChEBI" id="CHEBI:57287"/>
        <dbReference type="ChEBI" id="CHEBI:57379"/>
        <dbReference type="ChEBI" id="CHEBI:74151"/>
        <dbReference type="EC" id="2.3.1.225"/>
    </reaction>
</comment>
<evidence type="ECO:0000256" key="6">
    <source>
        <dbReference type="ARBA" id="ARBA00023043"/>
    </source>
</evidence>
<comment type="subcellular location">
    <subcellularLocation>
        <location evidence="1">Membrane</location>
        <topology evidence="1">Multi-pass membrane protein</topology>
    </subcellularLocation>
</comment>